<feature type="region of interest" description="Disordered" evidence="1">
    <location>
        <begin position="279"/>
        <end position="305"/>
    </location>
</feature>
<feature type="compositionally biased region" description="Low complexity" evidence="1">
    <location>
        <begin position="282"/>
        <end position="292"/>
    </location>
</feature>
<keyword evidence="4" id="KW-1185">Reference proteome</keyword>
<accession>A0ABV1ANP1</accession>
<comment type="caution">
    <text evidence="3">The sequence shown here is derived from an EMBL/GenBank/DDBJ whole genome shotgun (WGS) entry which is preliminary data.</text>
</comment>
<proteinExistence type="predicted"/>
<sequence>MKTRKAKIMALMVAATLSIFSAGSVMAAENGDFYPQPVNSDWEDAHTEGAYASFTNGSDYVNIYKYALDDAKIGVAKCNDTYEACYQTIFSEGNSLYMAVGYARDADDIGEVRKMVESISYPGNPTLTGKDGKGGSSDNGSSKDSSSTSSDKNTDGGSSSTDTTGGNSGSGSSDSSDSSKDSDILSTADLTLYDSEGNTVSVERTIYSDYSSKYVGDDGTVYTTDDEVYFTDENGKTWQALNDDTHYMGAELGQHVLEDADGNSVTVTETTNGDFYYRDDNGTGFTDNGDGTWSDENGNSYNEMN</sequence>
<feature type="region of interest" description="Disordered" evidence="1">
    <location>
        <begin position="120"/>
        <end position="182"/>
    </location>
</feature>
<evidence type="ECO:0000313" key="4">
    <source>
        <dbReference type="Proteomes" id="UP001446032"/>
    </source>
</evidence>
<feature type="compositionally biased region" description="Low complexity" evidence="1">
    <location>
        <begin position="136"/>
        <end position="176"/>
    </location>
</feature>
<feature type="chain" id="PRO_5045806978" evidence="2">
    <location>
        <begin position="28"/>
        <end position="305"/>
    </location>
</feature>
<feature type="signal peptide" evidence="2">
    <location>
        <begin position="1"/>
        <end position="27"/>
    </location>
</feature>
<name>A0ABV1ANP1_9FIRM</name>
<organism evidence="3 4">
    <name type="scientific">Blautia intestinihominis</name>
    <dbReference type="NCBI Taxonomy" id="3133152"/>
    <lineage>
        <taxon>Bacteria</taxon>
        <taxon>Bacillati</taxon>
        <taxon>Bacillota</taxon>
        <taxon>Clostridia</taxon>
        <taxon>Lachnospirales</taxon>
        <taxon>Lachnospiraceae</taxon>
        <taxon>Blautia</taxon>
    </lineage>
</organism>
<evidence type="ECO:0000256" key="1">
    <source>
        <dbReference type="SAM" id="MobiDB-lite"/>
    </source>
</evidence>
<feature type="compositionally biased region" description="Polar residues" evidence="1">
    <location>
        <begin position="294"/>
        <end position="305"/>
    </location>
</feature>
<reference evidence="3 4" key="1">
    <citation type="submission" date="2024-03" db="EMBL/GenBank/DDBJ databases">
        <title>Human intestinal bacterial collection.</title>
        <authorList>
            <person name="Pauvert C."/>
            <person name="Hitch T.C.A."/>
            <person name="Clavel T."/>
        </authorList>
    </citation>
    <scope>NUCLEOTIDE SEQUENCE [LARGE SCALE GENOMIC DNA]</scope>
    <source>
        <strain evidence="3 4">CLA-AA-H95</strain>
    </source>
</reference>
<evidence type="ECO:0000313" key="3">
    <source>
        <dbReference type="EMBL" id="MEQ2359830.1"/>
    </source>
</evidence>
<protein>
    <submittedName>
        <fullName evidence="3">Uncharacterized protein</fullName>
    </submittedName>
</protein>
<dbReference type="Proteomes" id="UP001446032">
    <property type="component" value="Unassembled WGS sequence"/>
</dbReference>
<gene>
    <name evidence="3" type="ORF">WMO75_16175</name>
</gene>
<dbReference type="EMBL" id="JBBMEI010000075">
    <property type="protein sequence ID" value="MEQ2359830.1"/>
    <property type="molecule type" value="Genomic_DNA"/>
</dbReference>
<evidence type="ECO:0000256" key="2">
    <source>
        <dbReference type="SAM" id="SignalP"/>
    </source>
</evidence>
<dbReference type="RefSeq" id="WP_349078514.1">
    <property type="nucleotide sequence ID" value="NZ_JBBMEI010000075.1"/>
</dbReference>
<keyword evidence="2" id="KW-0732">Signal</keyword>